<dbReference type="EMBL" id="LGTC01000001">
    <property type="protein sequence ID" value="KNY27995.1"/>
    <property type="molecule type" value="Genomic_DNA"/>
</dbReference>
<keyword evidence="5" id="KW-1185">Reference proteome</keyword>
<dbReference type="STRING" id="398512.Bccel_3266"/>
<evidence type="ECO:0000256" key="2">
    <source>
        <dbReference type="ARBA" id="ARBA00022898"/>
    </source>
</evidence>
<dbReference type="PANTHER" id="PTHR42885">
    <property type="entry name" value="HISTIDINOL-PHOSPHATE AMINOTRANSFERASE-RELATED"/>
    <property type="match status" value="1"/>
</dbReference>
<accession>A0A0L6JQM6</accession>
<dbReference type="Pfam" id="PF00155">
    <property type="entry name" value="Aminotran_1_2"/>
    <property type="match status" value="1"/>
</dbReference>
<comment type="caution">
    <text evidence="4">The sequence shown here is derived from an EMBL/GenBank/DDBJ whole genome shotgun (WGS) entry which is preliminary data.</text>
</comment>
<sequence>MEEGIINETVQKHGGNIYRASQRYGIRKEDFLDYSANINPLGIPEELRELIISNMDLLSSYPDPECNDLRKDISLYLDVPRDRIIIGNGAAEVIFLLFDELKPKKVLIPSPTFCEYERAASKSGSEVVFYRIKESKGFKLDVHELISSMNDNDADSLILCNPNNPTSVLTSPDDLLNLLKAAYRKGIKVIIDETFVELTIGGNLNSMTAYLREFDNLFIIRAFTKLFAIPGLRLGYGLGNKALISNLWKRKVTWSVNCFAGISGLILRNKHGYLDRTTSWLSKEIDHFYNDLCNLKKVHVFKPNTNFILLKIKDKKTNSYKLRESMAFKGVLIRDASNFRFLDDSFIRVAIKDRDSNEKFIEILNEVI</sequence>
<gene>
    <name evidence="4" type="ORF">Bccel_3266</name>
</gene>
<dbReference type="Gene3D" id="3.90.1150.10">
    <property type="entry name" value="Aspartate Aminotransferase, domain 1"/>
    <property type="match status" value="1"/>
</dbReference>
<dbReference type="PANTHER" id="PTHR42885:SF1">
    <property type="entry name" value="THREONINE-PHOSPHATE DECARBOXYLASE"/>
    <property type="match status" value="1"/>
</dbReference>
<evidence type="ECO:0000313" key="5">
    <source>
        <dbReference type="Proteomes" id="UP000036923"/>
    </source>
</evidence>
<feature type="domain" description="Aminotransferase class I/classII large" evidence="3">
    <location>
        <begin position="31"/>
        <end position="363"/>
    </location>
</feature>
<dbReference type="OrthoDB" id="9813612at2"/>
<dbReference type="GO" id="GO:0008483">
    <property type="term" value="F:transaminase activity"/>
    <property type="evidence" value="ECO:0007669"/>
    <property type="project" value="UniProtKB-KW"/>
</dbReference>
<organism evidence="4 5">
    <name type="scientific">Pseudobacteroides cellulosolvens ATCC 35603 = DSM 2933</name>
    <dbReference type="NCBI Taxonomy" id="398512"/>
    <lineage>
        <taxon>Bacteria</taxon>
        <taxon>Bacillati</taxon>
        <taxon>Bacillota</taxon>
        <taxon>Clostridia</taxon>
        <taxon>Eubacteriales</taxon>
        <taxon>Oscillospiraceae</taxon>
        <taxon>Pseudobacteroides</taxon>
    </lineage>
</organism>
<dbReference type="Gene3D" id="3.40.640.10">
    <property type="entry name" value="Type I PLP-dependent aspartate aminotransferase-like (Major domain)"/>
    <property type="match status" value="1"/>
</dbReference>
<evidence type="ECO:0000313" key="4">
    <source>
        <dbReference type="EMBL" id="KNY27995.1"/>
    </source>
</evidence>
<dbReference type="RefSeq" id="WP_050753529.1">
    <property type="nucleotide sequence ID" value="NZ_JQKC01000008.1"/>
</dbReference>
<comment type="cofactor">
    <cofactor evidence="1">
        <name>pyridoxal 5'-phosphate</name>
        <dbReference type="ChEBI" id="CHEBI:597326"/>
    </cofactor>
</comment>
<dbReference type="Proteomes" id="UP000036923">
    <property type="component" value="Unassembled WGS sequence"/>
</dbReference>
<dbReference type="InterPro" id="IPR004839">
    <property type="entry name" value="Aminotransferase_I/II_large"/>
</dbReference>
<name>A0A0L6JQM6_9FIRM</name>
<dbReference type="AlphaFoldDB" id="A0A0L6JQM6"/>
<dbReference type="GO" id="GO:0030170">
    <property type="term" value="F:pyridoxal phosphate binding"/>
    <property type="evidence" value="ECO:0007669"/>
    <property type="project" value="InterPro"/>
</dbReference>
<dbReference type="SUPFAM" id="SSF53383">
    <property type="entry name" value="PLP-dependent transferases"/>
    <property type="match status" value="1"/>
</dbReference>
<keyword evidence="2" id="KW-0663">Pyridoxal phosphate</keyword>
<dbReference type="InterPro" id="IPR015421">
    <property type="entry name" value="PyrdxlP-dep_Trfase_major"/>
</dbReference>
<evidence type="ECO:0000256" key="1">
    <source>
        <dbReference type="ARBA" id="ARBA00001933"/>
    </source>
</evidence>
<dbReference type="eggNOG" id="COG0079">
    <property type="taxonomic scope" value="Bacteria"/>
</dbReference>
<proteinExistence type="predicted"/>
<reference evidence="5" key="1">
    <citation type="submission" date="2015-07" db="EMBL/GenBank/DDBJ databases">
        <title>Near-Complete Genome Sequence of the Cellulolytic Bacterium Bacteroides (Pseudobacteroides) cellulosolvens ATCC 35603.</title>
        <authorList>
            <person name="Dassa B."/>
            <person name="Utturkar S.M."/>
            <person name="Klingeman D.M."/>
            <person name="Hurt R.A."/>
            <person name="Keller M."/>
            <person name="Xu J."/>
            <person name="Reddy Y.H.K."/>
            <person name="Borovok I."/>
            <person name="Grinberg I.R."/>
            <person name="Lamed R."/>
            <person name="Zhivin O."/>
            <person name="Bayer E.A."/>
            <person name="Brown S.D."/>
        </authorList>
    </citation>
    <scope>NUCLEOTIDE SEQUENCE [LARGE SCALE GENOMIC DNA]</scope>
    <source>
        <strain evidence="5">DSM 2933</strain>
    </source>
</reference>
<evidence type="ECO:0000259" key="3">
    <source>
        <dbReference type="Pfam" id="PF00155"/>
    </source>
</evidence>
<protein>
    <submittedName>
        <fullName evidence="4">Aminotransferase class I and II</fullName>
    </submittedName>
</protein>
<keyword evidence="4" id="KW-0032">Aminotransferase</keyword>
<dbReference type="PATRIC" id="fig|398512.5.peg.3424"/>
<dbReference type="InterPro" id="IPR015422">
    <property type="entry name" value="PyrdxlP-dep_Trfase_small"/>
</dbReference>
<dbReference type="InterPro" id="IPR015424">
    <property type="entry name" value="PyrdxlP-dep_Trfase"/>
</dbReference>
<keyword evidence="4" id="KW-0808">Transferase</keyword>
<dbReference type="CDD" id="cd00609">
    <property type="entry name" value="AAT_like"/>
    <property type="match status" value="1"/>
</dbReference>